<dbReference type="VEuPathDB" id="FungiDB:A9K55_003292"/>
<dbReference type="VEuPathDB" id="FungiDB:CCM_05924"/>
<dbReference type="EMBL" id="CP023322">
    <property type="protein sequence ID" value="ATY59104.1"/>
    <property type="molecule type" value="Genomic_DNA"/>
</dbReference>
<protein>
    <submittedName>
        <fullName evidence="1">Uncharacterized protein</fullName>
    </submittedName>
</protein>
<gene>
    <name evidence="1" type="ORF">A9K55_003292</name>
</gene>
<name>A0A2H4S7M9_CORMI</name>
<accession>A0A2H4S7M9</accession>
<evidence type="ECO:0000313" key="1">
    <source>
        <dbReference type="EMBL" id="ATY59104.1"/>
    </source>
</evidence>
<dbReference type="Proteomes" id="UP000323067">
    <property type="component" value="Chromosome iv"/>
</dbReference>
<organism evidence="1 2">
    <name type="scientific">Cordyceps militaris</name>
    <name type="common">Caterpillar fungus</name>
    <name type="synonym">Clavaria militaris</name>
    <dbReference type="NCBI Taxonomy" id="73501"/>
    <lineage>
        <taxon>Eukaryota</taxon>
        <taxon>Fungi</taxon>
        <taxon>Dikarya</taxon>
        <taxon>Ascomycota</taxon>
        <taxon>Pezizomycotina</taxon>
        <taxon>Sordariomycetes</taxon>
        <taxon>Hypocreomycetidae</taxon>
        <taxon>Hypocreales</taxon>
        <taxon>Cordycipitaceae</taxon>
        <taxon>Cordyceps</taxon>
    </lineage>
</organism>
<dbReference type="AlphaFoldDB" id="A0A2H4S7M9"/>
<proteinExistence type="predicted"/>
<reference evidence="1 2" key="1">
    <citation type="journal article" date="2017" name="BMC Genomics">
        <title>Chromosome level assembly and secondary metabolite potential of the parasitic fungus Cordyceps militaris.</title>
        <authorList>
            <person name="Kramer G.J."/>
            <person name="Nodwell J.R."/>
        </authorList>
    </citation>
    <scope>NUCLEOTIDE SEQUENCE [LARGE SCALE GENOMIC DNA]</scope>
    <source>
        <strain evidence="1 2">ATCC 34164</strain>
    </source>
</reference>
<sequence length="90" mass="9968">MAVSDDHGSIDAFCSRGKVGAQKEKTSLEAFRPNNKLNIISGLSVLTKWLDRPSWYQLRTPSWCAPEPVRNKRRVTAHAVPVSAQPPLAI</sequence>
<evidence type="ECO:0000313" key="2">
    <source>
        <dbReference type="Proteomes" id="UP000323067"/>
    </source>
</evidence>